<sequence length="101" mass="10362">MQRGGGSASHCQPPYRLGRYSQGPPYKGRSVAAKPLARVGHPQGQQPVSGRSPTGATLAGRLPAGRSIARCQRPARIGATPTEAPLVGTTSVEGAFADEQG</sequence>
<dbReference type="EMBL" id="AMZH03028360">
    <property type="protein sequence ID" value="RRT33733.1"/>
    <property type="molecule type" value="Genomic_DNA"/>
</dbReference>
<evidence type="ECO:0000313" key="2">
    <source>
        <dbReference type="EMBL" id="RRT33733.1"/>
    </source>
</evidence>
<proteinExistence type="predicted"/>
<protein>
    <submittedName>
        <fullName evidence="2">Uncharacterized protein</fullName>
    </submittedName>
</protein>
<dbReference type="AlphaFoldDB" id="A0A426X2N7"/>
<reference evidence="2 3" key="1">
    <citation type="journal article" date="2014" name="Agronomy (Basel)">
        <title>A Draft Genome Sequence for Ensete ventricosum, the Drought-Tolerant Tree Against Hunger.</title>
        <authorList>
            <person name="Harrison J."/>
            <person name="Moore K.A."/>
            <person name="Paszkiewicz K."/>
            <person name="Jones T."/>
            <person name="Grant M."/>
            <person name="Ambacheew D."/>
            <person name="Muzemil S."/>
            <person name="Studholme D.J."/>
        </authorList>
    </citation>
    <scope>NUCLEOTIDE SEQUENCE [LARGE SCALE GENOMIC DNA]</scope>
</reference>
<dbReference type="Proteomes" id="UP000287651">
    <property type="component" value="Unassembled WGS sequence"/>
</dbReference>
<comment type="caution">
    <text evidence="2">The sequence shown here is derived from an EMBL/GenBank/DDBJ whole genome shotgun (WGS) entry which is preliminary data.</text>
</comment>
<feature type="compositionally biased region" description="Polar residues" evidence="1">
    <location>
        <begin position="43"/>
        <end position="55"/>
    </location>
</feature>
<evidence type="ECO:0000256" key="1">
    <source>
        <dbReference type="SAM" id="MobiDB-lite"/>
    </source>
</evidence>
<organism evidence="2 3">
    <name type="scientific">Ensete ventricosum</name>
    <name type="common">Abyssinian banana</name>
    <name type="synonym">Musa ensete</name>
    <dbReference type="NCBI Taxonomy" id="4639"/>
    <lineage>
        <taxon>Eukaryota</taxon>
        <taxon>Viridiplantae</taxon>
        <taxon>Streptophyta</taxon>
        <taxon>Embryophyta</taxon>
        <taxon>Tracheophyta</taxon>
        <taxon>Spermatophyta</taxon>
        <taxon>Magnoliopsida</taxon>
        <taxon>Liliopsida</taxon>
        <taxon>Zingiberales</taxon>
        <taxon>Musaceae</taxon>
        <taxon>Ensete</taxon>
    </lineage>
</organism>
<name>A0A426X2N7_ENSVE</name>
<gene>
    <name evidence="2" type="ORF">B296_00034854</name>
</gene>
<feature type="region of interest" description="Disordered" evidence="1">
    <location>
        <begin position="1"/>
        <end position="101"/>
    </location>
</feature>
<accession>A0A426X2N7</accession>
<evidence type="ECO:0000313" key="3">
    <source>
        <dbReference type="Proteomes" id="UP000287651"/>
    </source>
</evidence>